<dbReference type="NCBIfam" id="TIGR01543">
    <property type="entry name" value="proheadase_HK97"/>
    <property type="match status" value="1"/>
</dbReference>
<gene>
    <name evidence="5" type="ORF">ACFQDM_00715</name>
</gene>
<dbReference type="InterPro" id="IPR054613">
    <property type="entry name" value="Peptidase_S78_dom"/>
</dbReference>
<dbReference type="GO" id="GO:0008233">
    <property type="term" value="F:peptidase activity"/>
    <property type="evidence" value="ECO:0007669"/>
    <property type="project" value="UniProtKB-KW"/>
</dbReference>
<accession>A0ABW1S4W6</accession>
<sequence>MLIEGMASVFLETDSSGDRVRPGAFAESLKRSGPVPMLWRHMPGRLVGQWTHLQETARGLAVRGLVDAPTAYGKLARNSIRQGLDGLSIGFHPRRWRYRPDGGRDLLEVELVEISLVANPMAPSARFQATGQTVERAA</sequence>
<dbReference type="InterPro" id="IPR006433">
    <property type="entry name" value="Prohead_protease"/>
</dbReference>
<organism evidence="5 6">
    <name type="scientific">Ponticaulis profundi</name>
    <dbReference type="NCBI Taxonomy" id="2665222"/>
    <lineage>
        <taxon>Bacteria</taxon>
        <taxon>Pseudomonadati</taxon>
        <taxon>Pseudomonadota</taxon>
        <taxon>Alphaproteobacteria</taxon>
        <taxon>Hyphomonadales</taxon>
        <taxon>Hyphomonadaceae</taxon>
        <taxon>Ponticaulis</taxon>
    </lineage>
</organism>
<evidence type="ECO:0000256" key="1">
    <source>
        <dbReference type="ARBA" id="ARBA00022612"/>
    </source>
</evidence>
<protein>
    <submittedName>
        <fullName evidence="5">HK97 family phage prohead protease</fullName>
    </submittedName>
</protein>
<dbReference type="Pfam" id="PF04586">
    <property type="entry name" value="Peptidase_S78"/>
    <property type="match status" value="1"/>
</dbReference>
<evidence type="ECO:0000313" key="6">
    <source>
        <dbReference type="Proteomes" id="UP001596303"/>
    </source>
</evidence>
<feature type="domain" description="Prohead serine protease" evidence="4">
    <location>
        <begin position="3"/>
        <end position="135"/>
    </location>
</feature>
<evidence type="ECO:0000256" key="3">
    <source>
        <dbReference type="ARBA" id="ARBA00022801"/>
    </source>
</evidence>
<dbReference type="GO" id="GO:0006508">
    <property type="term" value="P:proteolysis"/>
    <property type="evidence" value="ECO:0007669"/>
    <property type="project" value="UniProtKB-KW"/>
</dbReference>
<keyword evidence="6" id="KW-1185">Reference proteome</keyword>
<dbReference type="RefSeq" id="WP_377374145.1">
    <property type="nucleotide sequence ID" value="NZ_JBHSSW010000001.1"/>
</dbReference>
<comment type="caution">
    <text evidence="5">The sequence shown here is derived from an EMBL/GenBank/DDBJ whole genome shotgun (WGS) entry which is preliminary data.</text>
</comment>
<evidence type="ECO:0000313" key="5">
    <source>
        <dbReference type="EMBL" id="MFC6196574.1"/>
    </source>
</evidence>
<keyword evidence="3" id="KW-0378">Hydrolase</keyword>
<dbReference type="EMBL" id="JBHSSW010000001">
    <property type="protein sequence ID" value="MFC6196574.1"/>
    <property type="molecule type" value="Genomic_DNA"/>
</dbReference>
<evidence type="ECO:0000259" key="4">
    <source>
        <dbReference type="Pfam" id="PF04586"/>
    </source>
</evidence>
<keyword evidence="1" id="KW-1188">Viral release from host cell</keyword>
<proteinExistence type="predicted"/>
<keyword evidence="2 5" id="KW-0645">Protease</keyword>
<dbReference type="Proteomes" id="UP001596303">
    <property type="component" value="Unassembled WGS sequence"/>
</dbReference>
<evidence type="ECO:0000256" key="2">
    <source>
        <dbReference type="ARBA" id="ARBA00022670"/>
    </source>
</evidence>
<dbReference type="SUPFAM" id="SSF50789">
    <property type="entry name" value="Herpes virus serine proteinase, assemblin"/>
    <property type="match status" value="1"/>
</dbReference>
<name>A0ABW1S4W6_9PROT</name>
<reference evidence="6" key="1">
    <citation type="journal article" date="2019" name="Int. J. Syst. Evol. Microbiol.">
        <title>The Global Catalogue of Microorganisms (GCM) 10K type strain sequencing project: providing services to taxonomists for standard genome sequencing and annotation.</title>
        <authorList>
            <consortium name="The Broad Institute Genomics Platform"/>
            <consortium name="The Broad Institute Genome Sequencing Center for Infectious Disease"/>
            <person name="Wu L."/>
            <person name="Ma J."/>
        </authorList>
    </citation>
    <scope>NUCLEOTIDE SEQUENCE [LARGE SCALE GENOMIC DNA]</scope>
    <source>
        <strain evidence="6">CGMCC-1.15741</strain>
    </source>
</reference>